<feature type="binding site" evidence="11">
    <location>
        <position position="28"/>
    </location>
    <ligand>
        <name>Zn(2+)</name>
        <dbReference type="ChEBI" id="CHEBI:29105"/>
        <label>1</label>
    </ligand>
</feature>
<dbReference type="InterPro" id="IPR012164">
    <property type="entry name" value="Rpa12/Rpb9/Rpc10/TFS"/>
</dbReference>
<gene>
    <name evidence="15" type="primary">Polr3k</name>
    <name evidence="15" type="ORF">E2C01_012724</name>
</gene>
<proteinExistence type="inferred from homology"/>
<dbReference type="OrthoDB" id="282152at2759"/>
<dbReference type="EMBL" id="VSRR010000805">
    <property type="protein sequence ID" value="MPC19797.1"/>
    <property type="molecule type" value="Genomic_DNA"/>
</dbReference>
<comment type="function">
    <text evidence="9">Core component of RNA polymerase III (Pol III) which synthesizes small non-coding RNAs using the four ribonucleoside triphosphates as substrates. Can mediate Pol I proofreading of the nascent RNA transcript. Anchors into the Pol III active site to constantly monitor transcription fidelity, cleaves mis-incorporated 5'-ribonucleotides and restarts the transcription process. Once Pol III reaches the poly(dT) termination signal, can induce Pol III clamp opening and transcription termination. Pol III plays an important role in sensing and limiting infection by intracellular bacteria and DNA viruses. Acts as a nuclear and cytosolic DNA sensor involved in innate immune response. Can sense non-self dsDNA that serves as template for transcription into dsRNA. The non-self RNA polymerase III transcripts, such as Epstein-Barr virus-encoded RNAs (EBERs) induce type I interferon and NF-kappa-B through the RIG-I pathway.</text>
</comment>
<evidence type="ECO:0000256" key="4">
    <source>
        <dbReference type="ARBA" id="ARBA00022771"/>
    </source>
</evidence>
<keyword evidence="3 11" id="KW-0479">Metal-binding</keyword>
<dbReference type="GO" id="GO:0003899">
    <property type="term" value="F:DNA-directed RNA polymerase activity"/>
    <property type="evidence" value="ECO:0007669"/>
    <property type="project" value="InterPro"/>
</dbReference>
<organism evidence="15 16">
    <name type="scientific">Portunus trituberculatus</name>
    <name type="common">Swimming crab</name>
    <name type="synonym">Neptunus trituberculatus</name>
    <dbReference type="NCBI Taxonomy" id="210409"/>
    <lineage>
        <taxon>Eukaryota</taxon>
        <taxon>Metazoa</taxon>
        <taxon>Ecdysozoa</taxon>
        <taxon>Arthropoda</taxon>
        <taxon>Crustacea</taxon>
        <taxon>Multicrustacea</taxon>
        <taxon>Malacostraca</taxon>
        <taxon>Eumalacostraca</taxon>
        <taxon>Eucarida</taxon>
        <taxon>Decapoda</taxon>
        <taxon>Pleocyemata</taxon>
        <taxon>Brachyura</taxon>
        <taxon>Eubrachyura</taxon>
        <taxon>Portunoidea</taxon>
        <taxon>Portunidae</taxon>
        <taxon>Portuninae</taxon>
        <taxon>Portunus</taxon>
    </lineage>
</organism>
<dbReference type="GO" id="GO:0005666">
    <property type="term" value="C:RNA polymerase III complex"/>
    <property type="evidence" value="ECO:0007669"/>
    <property type="project" value="TreeGrafter"/>
</dbReference>
<evidence type="ECO:0000256" key="6">
    <source>
        <dbReference type="ARBA" id="ARBA00023163"/>
    </source>
</evidence>
<comment type="function">
    <text evidence="10">DNA-dependent RNA polymerase catalyzes the transcription of DNA into RNA using the four ribonucleoside triphosphates as substrates.</text>
</comment>
<dbReference type="Pfam" id="PF01096">
    <property type="entry name" value="Zn_ribbon_TFIIS"/>
    <property type="match status" value="1"/>
</dbReference>
<dbReference type="Gene3D" id="2.20.25.10">
    <property type="match status" value="1"/>
</dbReference>
<keyword evidence="6 10" id="KW-0804">Transcription</keyword>
<dbReference type="SMART" id="SM00661">
    <property type="entry name" value="RPOL9"/>
    <property type="match status" value="1"/>
</dbReference>
<comment type="caution">
    <text evidence="15">The sequence shown here is derived from an EMBL/GenBank/DDBJ whole genome shotgun (WGS) entry which is preliminary data.</text>
</comment>
<evidence type="ECO:0000256" key="5">
    <source>
        <dbReference type="ARBA" id="ARBA00022833"/>
    </source>
</evidence>
<feature type="binding site" evidence="11">
    <location>
        <position position="122"/>
    </location>
    <ligand>
        <name>Zn(2+)</name>
        <dbReference type="ChEBI" id="CHEBI:29105"/>
        <label>2</label>
    </ligand>
</feature>
<reference evidence="15 16" key="1">
    <citation type="submission" date="2019-05" db="EMBL/GenBank/DDBJ databases">
        <title>Another draft genome of Portunus trituberculatus and its Hox gene families provides insights of decapod evolution.</title>
        <authorList>
            <person name="Jeong J.-H."/>
            <person name="Song I."/>
            <person name="Kim S."/>
            <person name="Choi T."/>
            <person name="Kim D."/>
            <person name="Ryu S."/>
            <person name="Kim W."/>
        </authorList>
    </citation>
    <scope>NUCLEOTIDE SEQUENCE [LARGE SCALE GENOMIC DNA]</scope>
    <source>
        <tissue evidence="15">Muscle</tissue>
    </source>
</reference>
<feature type="binding site" evidence="11">
    <location>
        <position position="89"/>
    </location>
    <ligand>
        <name>Zn(2+)</name>
        <dbReference type="ChEBI" id="CHEBI:29105"/>
        <label>2</label>
    </ligand>
</feature>
<evidence type="ECO:0000256" key="3">
    <source>
        <dbReference type="ARBA" id="ARBA00022723"/>
    </source>
</evidence>
<dbReference type="GO" id="GO:0008270">
    <property type="term" value="F:zinc ion binding"/>
    <property type="evidence" value="ECO:0007669"/>
    <property type="project" value="UniProtKB-KW"/>
</dbReference>
<keyword evidence="2 10" id="KW-0240">DNA-directed RNA polymerase</keyword>
<dbReference type="AlphaFoldDB" id="A0A5B7DEZ7"/>
<dbReference type="InterPro" id="IPR001222">
    <property type="entry name" value="Znf_TFIIS"/>
</dbReference>
<comment type="subcellular location">
    <subcellularLocation>
        <location evidence="1 10">Nucleus</location>
    </subcellularLocation>
</comment>
<keyword evidence="16" id="KW-1185">Reference proteome</keyword>
<evidence type="ECO:0000256" key="11">
    <source>
        <dbReference type="PIRSR" id="PIRSR005586-1"/>
    </source>
</evidence>
<dbReference type="PROSITE" id="PS00466">
    <property type="entry name" value="ZF_TFIIS_1"/>
    <property type="match status" value="1"/>
</dbReference>
<dbReference type="CDD" id="cd10509">
    <property type="entry name" value="Zn-ribbon_RPC11"/>
    <property type="match status" value="1"/>
</dbReference>
<feature type="binding site" evidence="11">
    <location>
        <position position="25"/>
    </location>
    <ligand>
        <name>Zn(2+)</name>
        <dbReference type="ChEBI" id="CHEBI:29105"/>
        <label>1</label>
    </ligand>
</feature>
<evidence type="ECO:0000256" key="2">
    <source>
        <dbReference type="ARBA" id="ARBA00022478"/>
    </source>
</evidence>
<dbReference type="InterPro" id="IPR001529">
    <property type="entry name" value="Zn_ribbon_RPB9"/>
</dbReference>
<evidence type="ECO:0000256" key="1">
    <source>
        <dbReference type="ARBA" id="ARBA00004123"/>
    </source>
</evidence>
<keyword evidence="5 11" id="KW-0862">Zinc</keyword>
<accession>A0A5B7DEZ7</accession>
<feature type="binding site" evidence="11">
    <location>
        <position position="48"/>
    </location>
    <ligand>
        <name>Zn(2+)</name>
        <dbReference type="ChEBI" id="CHEBI:29105"/>
        <label>1</label>
    </ligand>
</feature>
<dbReference type="Proteomes" id="UP000324222">
    <property type="component" value="Unassembled WGS sequence"/>
</dbReference>
<evidence type="ECO:0000256" key="10">
    <source>
        <dbReference type="PIRNR" id="PIRNR005586"/>
    </source>
</evidence>
<evidence type="ECO:0000256" key="13">
    <source>
        <dbReference type="RuleBase" id="RU003474"/>
    </source>
</evidence>
<dbReference type="GO" id="GO:0006386">
    <property type="term" value="P:termination of RNA polymerase III transcription"/>
    <property type="evidence" value="ECO:0007669"/>
    <property type="project" value="TreeGrafter"/>
</dbReference>
<feature type="binding site" evidence="11">
    <location>
        <position position="92"/>
    </location>
    <ligand>
        <name>Zn(2+)</name>
        <dbReference type="ChEBI" id="CHEBI:29105"/>
        <label>2</label>
    </ligand>
</feature>
<feature type="binding site" evidence="11">
    <location>
        <position position="45"/>
    </location>
    <ligand>
        <name>Zn(2+)</name>
        <dbReference type="ChEBI" id="CHEBI:29105"/>
        <label>1</label>
    </ligand>
</feature>
<keyword evidence="4 12" id="KW-0863">Zinc-finger</keyword>
<dbReference type="GO" id="GO:0003676">
    <property type="term" value="F:nucleic acid binding"/>
    <property type="evidence" value="ECO:0007669"/>
    <property type="project" value="InterPro"/>
</dbReference>
<keyword evidence="7 10" id="KW-0539">Nucleus</keyword>
<dbReference type="PROSITE" id="PS51133">
    <property type="entry name" value="ZF_TFIIS_2"/>
    <property type="match status" value="1"/>
</dbReference>
<name>A0A5B7DEZ7_PORTR</name>
<dbReference type="PANTHER" id="PTHR11239">
    <property type="entry name" value="DNA-DIRECTED RNA POLYMERASE"/>
    <property type="match status" value="1"/>
</dbReference>
<feature type="domain" description="TFIIS-type" evidence="14">
    <location>
        <begin position="85"/>
        <end position="127"/>
    </location>
</feature>
<dbReference type="Pfam" id="PF02150">
    <property type="entry name" value="Zn_ribbon_RPB9"/>
    <property type="match status" value="1"/>
</dbReference>
<dbReference type="PANTHER" id="PTHR11239:SF12">
    <property type="entry name" value="DNA-DIRECTED RNA POLYMERASE III SUBUNIT RPC10"/>
    <property type="match status" value="1"/>
</dbReference>
<evidence type="ECO:0000256" key="9">
    <source>
        <dbReference type="ARBA" id="ARBA00054653"/>
    </source>
</evidence>
<evidence type="ECO:0000256" key="12">
    <source>
        <dbReference type="PIRSR" id="PIRSR005586-2"/>
    </source>
</evidence>
<evidence type="ECO:0000313" key="15">
    <source>
        <dbReference type="EMBL" id="MPC19797.1"/>
    </source>
</evidence>
<evidence type="ECO:0000259" key="14">
    <source>
        <dbReference type="PROSITE" id="PS51133"/>
    </source>
</evidence>
<sequence>MENEEPSYDMCEELMDASRRMLYFCPTCANLLIVEESPQGMRFSCVTCPYVFPIKRCVSYKIYPKLKALDDVLGGAAAWKNVDSTDEPCPKCSHPRAYFMQVQTRSADEPMTLFYKCCAPACGHRWKE</sequence>
<dbReference type="PIRSF" id="PIRSF005586">
    <property type="entry name" value="RNApol_RpoM"/>
    <property type="match status" value="1"/>
</dbReference>
<comment type="similarity">
    <text evidence="10 13">Belongs to the archaeal rpoM/eukaryotic RPA12/RPB9/RPC11 RNA polymerase family.</text>
</comment>
<comment type="subunit">
    <text evidence="8">Component of the RNA polymerase III complex consisting of 17 subunits: a ten-subunit horseshoe-shaped catalytic core composed of POLR3A/RPC1, POLR3B/RPC2, POLR1C/RPAC1, POLR1D/RPAC2, POLR3K/RPC10, POLR2E/RPABC1, POLR2F/RPABC2, POLR2H/RPABC3, POLR2K/RPABC4 and POLR2L/RPABC5; a mobile stalk composed of two subunits POLR3H/RPC8 and CRCP/RPC9, protruding from the core and functioning primarily in transcription initiation; and additional subunits homologous to general transcription factors of the RNA polymerase II machinery, POLR3C/RPC3-POLR3F/RPC6-POLR3G/RPC7 heterotrimer required for transcription initiation and POLR3D/RPC4-POLR3E/RPC5 heterodimer involved in both transcription initiation and termination.</text>
</comment>
<dbReference type="FunFam" id="2.20.25.10:FF:000005">
    <property type="entry name" value="DNA-directed RNA polymerase subunit"/>
    <property type="match status" value="1"/>
</dbReference>
<evidence type="ECO:0000256" key="7">
    <source>
        <dbReference type="ARBA" id="ARBA00023242"/>
    </source>
</evidence>
<feature type="binding site" evidence="11">
    <location>
        <position position="117"/>
    </location>
    <ligand>
        <name>Zn(2+)</name>
        <dbReference type="ChEBI" id="CHEBI:29105"/>
        <label>2</label>
    </ligand>
</feature>
<protein>
    <recommendedName>
        <fullName evidence="10">DNA-directed RNA polymerase subunit</fullName>
    </recommendedName>
</protein>
<feature type="zinc finger region" description="C4-type" evidence="12">
    <location>
        <begin position="25"/>
        <end position="48"/>
    </location>
</feature>
<evidence type="ECO:0000313" key="16">
    <source>
        <dbReference type="Proteomes" id="UP000324222"/>
    </source>
</evidence>
<dbReference type="InterPro" id="IPR034014">
    <property type="entry name" value="Zn_ribbon_RPC11_C"/>
</dbReference>
<evidence type="ECO:0000256" key="8">
    <source>
        <dbReference type="ARBA" id="ARBA00044007"/>
    </source>
</evidence>
<dbReference type="SUPFAM" id="SSF57783">
    <property type="entry name" value="Zinc beta-ribbon"/>
    <property type="match status" value="1"/>
</dbReference>
<dbReference type="SMART" id="SM00440">
    <property type="entry name" value="ZnF_C2C2"/>
    <property type="match status" value="1"/>
</dbReference>